<feature type="repeat" description="ANK" evidence="2">
    <location>
        <begin position="774"/>
        <end position="806"/>
    </location>
</feature>
<dbReference type="SUPFAM" id="SSF48403">
    <property type="entry name" value="Ankyrin repeat"/>
    <property type="match status" value="1"/>
</dbReference>
<dbReference type="Pfam" id="PF24883">
    <property type="entry name" value="NPHP3_N"/>
    <property type="match status" value="1"/>
</dbReference>
<feature type="domain" description="Nephrocystin 3-like N-terminal" evidence="5">
    <location>
        <begin position="284"/>
        <end position="450"/>
    </location>
</feature>
<dbReference type="PROSITE" id="PS50088">
    <property type="entry name" value="ANK_REPEAT"/>
    <property type="match status" value="6"/>
</dbReference>
<evidence type="ECO:0000256" key="3">
    <source>
        <dbReference type="SAM" id="MobiDB-lite"/>
    </source>
</evidence>
<dbReference type="OrthoDB" id="195446at2759"/>
<dbReference type="SMART" id="SM00248">
    <property type="entry name" value="ANK"/>
    <property type="match status" value="11"/>
</dbReference>
<dbReference type="Pfam" id="PF22939">
    <property type="entry name" value="WHD_GPIID"/>
    <property type="match status" value="1"/>
</dbReference>
<dbReference type="EMBL" id="CAJVOS010000049">
    <property type="protein sequence ID" value="CAG8212539.1"/>
    <property type="molecule type" value="Genomic_DNA"/>
</dbReference>
<evidence type="ECO:0000313" key="6">
    <source>
        <dbReference type="EMBL" id="CAG8212539.1"/>
    </source>
</evidence>
<feature type="repeat" description="ANK" evidence="2">
    <location>
        <begin position="974"/>
        <end position="1006"/>
    </location>
</feature>
<evidence type="ECO:0000259" key="5">
    <source>
        <dbReference type="Pfam" id="PF24883"/>
    </source>
</evidence>
<dbReference type="PANTHER" id="PTHR10039">
    <property type="entry name" value="AMELOGENIN"/>
    <property type="match status" value="1"/>
</dbReference>
<proteinExistence type="predicted"/>
<dbReference type="Proteomes" id="UP001153618">
    <property type="component" value="Unassembled WGS sequence"/>
</dbReference>
<dbReference type="InterPro" id="IPR054471">
    <property type="entry name" value="GPIID_WHD"/>
</dbReference>
<sequence length="1205" mass="132685">MPEIQGRDISTPPSLLWKLISTKTLLVLNKASTSLIIYFTWALSVDAPSIEGGEMSFGFGVGDFLAVIQIAQKIRREFAEAPAQFKAISEEVRSLSFVVQDVEVELLGKTLTDGQYAELHTVVTSCQAVLSDLERTIESFKELATTDLTTAGGKKSEKRLILSPRERKANEEKANREENASYLGNSQGPLTGVLTTTTDTAKRSIAKRVWKRLKWEPTEIQELRSRINSNVILLNSFNGRLVRDNVAKLVQHQDDQERQDLLNWLSSTNYATQQGDYIGRREEGTGQWMLESSEFQSWASGSKSTLFCPGIPGAGKTILASIAIEELEEKFGNDAMIAIAYIYCNFQRQGEQSAASLLSNILKQIVQTQSPLPSDVEVMYDRHKLKGTRPSVDEIRKILQSICSSRLQRTFVVIDALDECQISDGSRATLTDCVLSLQESCNLNLLVTSRFSPDITESFRSSQMLEIRASQGDITRYLRGSLTILPSFVLRDPSLQEQISSEIAEAADGMFLLAQLYLNSLVGKRSPKAIKNALKGLISGANTYDSAYNDAMDRIKGQVPDQTELALQVLSWVTCAKRQLTTVELQTALAVEIGEQAFDEDNIPDIIDMVSVCAGLVTVDEQSNIIRLVHYTAQEYFERHQATLFPNAHHEIGTVCVTYLTVFGFNFNADFSAVFGFSSEMEAGRSQMRAALYTQIDHDPFCGYAAVFWGHHMREQTPNAMDSATELLILSLLDDHSKLNTLLCIMFARDTEFLGKNQELYFHCRDDISDISESMPSPLHVVTWFGLTNLVQVLLNRGCEIDHMDCFLQTALSRAVSKGLDDIVHSLFAHSQSNIEDSVHFHNGLLLSMAARYNHATIADFIISCGCDIDSCGFDQLTALHNACISGSEATAQLLMSQGTSVQLKDRRSRSPLLCATTSGSISIVMALLDAGAAVDGTDDDGTTALWHAMWLGYTEIGQLLQSKGSDPNVADTSGVTPLILASKYGRCEIISMLLRWGVDTECTDVCGYTALLSAASSGHTDAIWLLQEAGANLHCVDASGRDALFIAVSKGHEILTAQLLPQFDVNQTDRYDRTTLHAAAILGYLGLCRTLLSTERIDNNARDNFGRTALYDATMQGHHEIVELLQEHSAVSNGPPGRAKSMSGAGVAYRACDACLVDIGRSEAFHHCFICHGGDFDLCDLCYQIGVRCLNGVHQMTMHAGRSR</sequence>
<keyword evidence="1" id="KW-0677">Repeat</keyword>
<comment type="caution">
    <text evidence="6">The sequence shown here is derived from an EMBL/GenBank/DDBJ whole genome shotgun (WGS) entry which is preliminary data.</text>
</comment>
<feature type="repeat" description="ANK" evidence="2">
    <location>
        <begin position="1007"/>
        <end position="1039"/>
    </location>
</feature>
<dbReference type="PROSITE" id="PS50297">
    <property type="entry name" value="ANK_REP_REGION"/>
    <property type="match status" value="3"/>
</dbReference>
<accession>A0A9W4I425</accession>
<organism evidence="6 7">
    <name type="scientific">Penicillium olsonii</name>
    <dbReference type="NCBI Taxonomy" id="99116"/>
    <lineage>
        <taxon>Eukaryota</taxon>
        <taxon>Fungi</taxon>
        <taxon>Dikarya</taxon>
        <taxon>Ascomycota</taxon>
        <taxon>Pezizomycotina</taxon>
        <taxon>Eurotiomycetes</taxon>
        <taxon>Eurotiomycetidae</taxon>
        <taxon>Eurotiales</taxon>
        <taxon>Aspergillaceae</taxon>
        <taxon>Penicillium</taxon>
    </lineage>
</organism>
<dbReference type="PANTHER" id="PTHR10039:SF15">
    <property type="entry name" value="NACHT DOMAIN-CONTAINING PROTEIN"/>
    <property type="match status" value="1"/>
</dbReference>
<protein>
    <submittedName>
        <fullName evidence="6">Uncharacterized protein</fullName>
    </submittedName>
</protein>
<feature type="region of interest" description="Disordered" evidence="3">
    <location>
        <begin position="155"/>
        <end position="193"/>
    </location>
</feature>
<feature type="repeat" description="ANK" evidence="2">
    <location>
        <begin position="875"/>
        <end position="907"/>
    </location>
</feature>
<dbReference type="Gene3D" id="1.25.40.20">
    <property type="entry name" value="Ankyrin repeat-containing domain"/>
    <property type="match status" value="2"/>
</dbReference>
<gene>
    <name evidence="6" type="ORF">POLS_LOCUS7860</name>
</gene>
<dbReference type="Gene3D" id="3.40.50.300">
    <property type="entry name" value="P-loop containing nucleotide triphosphate hydrolases"/>
    <property type="match status" value="1"/>
</dbReference>
<feature type="repeat" description="ANK" evidence="2">
    <location>
        <begin position="908"/>
        <end position="940"/>
    </location>
</feature>
<feature type="repeat" description="ANK" evidence="2">
    <location>
        <begin position="941"/>
        <end position="973"/>
    </location>
</feature>
<evidence type="ECO:0000313" key="7">
    <source>
        <dbReference type="Proteomes" id="UP001153618"/>
    </source>
</evidence>
<feature type="compositionally biased region" description="Basic and acidic residues" evidence="3">
    <location>
        <begin position="155"/>
        <end position="179"/>
    </location>
</feature>
<dbReference type="InterPro" id="IPR027417">
    <property type="entry name" value="P-loop_NTPase"/>
</dbReference>
<dbReference type="Pfam" id="PF12796">
    <property type="entry name" value="Ank_2"/>
    <property type="match status" value="2"/>
</dbReference>
<dbReference type="InterPro" id="IPR002110">
    <property type="entry name" value="Ankyrin_rpt"/>
</dbReference>
<dbReference type="InterPro" id="IPR036770">
    <property type="entry name" value="Ankyrin_rpt-contain_sf"/>
</dbReference>
<dbReference type="InterPro" id="IPR056884">
    <property type="entry name" value="NPHP3-like_N"/>
</dbReference>
<dbReference type="Pfam" id="PF00023">
    <property type="entry name" value="Ank"/>
    <property type="match status" value="2"/>
</dbReference>
<feature type="domain" description="GPI inositol-deacylase winged helix" evidence="4">
    <location>
        <begin position="564"/>
        <end position="638"/>
    </location>
</feature>
<keyword evidence="7" id="KW-1185">Reference proteome</keyword>
<evidence type="ECO:0000259" key="4">
    <source>
        <dbReference type="Pfam" id="PF22939"/>
    </source>
</evidence>
<name>A0A9W4I425_PENOL</name>
<evidence type="ECO:0000256" key="1">
    <source>
        <dbReference type="ARBA" id="ARBA00022737"/>
    </source>
</evidence>
<dbReference type="SUPFAM" id="SSF52540">
    <property type="entry name" value="P-loop containing nucleoside triphosphate hydrolases"/>
    <property type="match status" value="1"/>
</dbReference>
<evidence type="ECO:0000256" key="2">
    <source>
        <dbReference type="PROSITE-ProRule" id="PRU00023"/>
    </source>
</evidence>
<dbReference type="AlphaFoldDB" id="A0A9W4I425"/>
<reference evidence="6" key="1">
    <citation type="submission" date="2021-07" db="EMBL/GenBank/DDBJ databases">
        <authorList>
            <person name="Branca A.L. A."/>
        </authorList>
    </citation>
    <scope>NUCLEOTIDE SEQUENCE</scope>
</reference>
<keyword evidence="2" id="KW-0040">ANK repeat</keyword>